<evidence type="ECO:0000313" key="3">
    <source>
        <dbReference type="Proteomes" id="UP001145145"/>
    </source>
</evidence>
<dbReference type="InterPro" id="IPR038690">
    <property type="entry name" value="NusG_2_sf"/>
</dbReference>
<name>A0A9W6CDK5_9FIRM</name>
<dbReference type="Gene3D" id="2.60.320.10">
    <property type="entry name" value="N-utilization substance G protein NusG, insert domain"/>
    <property type="match status" value="1"/>
</dbReference>
<reference evidence="1" key="1">
    <citation type="submission" date="2022-11" db="EMBL/GenBank/DDBJ databases">
        <title>Draft genome sequence of Sellimonas catena strain 12EGH17.</title>
        <authorList>
            <person name="Hisatomi A."/>
            <person name="Ohkuma M."/>
            <person name="Sakamoto M."/>
        </authorList>
    </citation>
    <scope>NUCLEOTIDE SEQUENCE</scope>
    <source>
        <strain evidence="1">12EGH17</strain>
    </source>
</reference>
<reference evidence="2" key="4">
    <citation type="submission" date="2022-11" db="EMBL/GenBank/DDBJ databases">
        <title>Draft genome sequence of Sellimonas catena strain 18CBH55.</title>
        <authorList>
            <person name="Hisatomi A."/>
            <person name="Ohkuma M."/>
            <person name="Sakamoto M."/>
        </authorList>
    </citation>
    <scope>NUCLEOTIDE SEQUENCE</scope>
    <source>
        <strain evidence="2">18CBH55</strain>
    </source>
</reference>
<dbReference type="CDD" id="cd09911">
    <property type="entry name" value="Lin0431_like"/>
    <property type="match status" value="1"/>
</dbReference>
<dbReference type="Proteomes" id="UP001145094">
    <property type="component" value="Unassembled WGS sequence"/>
</dbReference>
<dbReference type="EMBL" id="BSBO01000040">
    <property type="protein sequence ID" value="GLG05911.1"/>
    <property type="molecule type" value="Genomic_DNA"/>
</dbReference>
<protein>
    <submittedName>
        <fullName evidence="1">Protein export element</fullName>
    </submittedName>
</protein>
<evidence type="ECO:0000313" key="1">
    <source>
        <dbReference type="EMBL" id="GLG05911.1"/>
    </source>
</evidence>
<reference evidence="1" key="2">
    <citation type="submission" date="2022-11" db="EMBL/GenBank/DDBJ databases">
        <title>Draft genome sequence of Sellimonas catena strain 12EGH17.</title>
        <authorList>
            <person name="Atsushi H."/>
            <person name="Moriya O."/>
            <person name="Mitsuo S."/>
        </authorList>
    </citation>
    <scope>NUCLEOTIDE SEQUENCE</scope>
    <source>
        <strain evidence="1">12EGH17</strain>
    </source>
</reference>
<organism evidence="1 3">
    <name type="scientific">Sellimonas catena</name>
    <dbReference type="NCBI Taxonomy" id="2994035"/>
    <lineage>
        <taxon>Bacteria</taxon>
        <taxon>Bacillati</taxon>
        <taxon>Bacillota</taxon>
        <taxon>Clostridia</taxon>
        <taxon>Lachnospirales</taxon>
        <taxon>Lachnospiraceae</taxon>
        <taxon>Sellimonas</taxon>
    </lineage>
</organism>
<accession>A0A9W6CDK5</accession>
<dbReference type="RefSeq" id="WP_087169235.1">
    <property type="nucleotide sequence ID" value="NZ_BSBO01000040.1"/>
</dbReference>
<reference evidence="2" key="3">
    <citation type="submission" date="2022-11" db="EMBL/GenBank/DDBJ databases">
        <title>Draft genome sequence of Sellimonas catena strain 18CBH55.</title>
        <authorList>
            <person name="Atsushi H."/>
            <person name="Moriya O."/>
            <person name="Mitsuo S."/>
        </authorList>
    </citation>
    <scope>NUCLEOTIDE SEQUENCE</scope>
    <source>
        <strain evidence="2">18CBH55</strain>
    </source>
</reference>
<dbReference type="EMBL" id="BSCH01000018">
    <property type="protein sequence ID" value="GLG91227.1"/>
    <property type="molecule type" value="Genomic_DNA"/>
</dbReference>
<dbReference type="Proteomes" id="UP001145145">
    <property type="component" value="Unassembled WGS sequence"/>
</dbReference>
<sequence>MKKGDIILILLILLVAGSAFGIYRAFTGSGGGEAVVYVDGEEEGRYSLNEDQTIEINGGTNTLVIENGSASMEKADCPDQVCVRHSAISRNGESIICLPHEVVVSIEDGESSGADAVVQ</sequence>
<gene>
    <name evidence="1" type="primary">ynhH</name>
    <name evidence="1" type="ORF">Selli1_30850</name>
    <name evidence="2" type="ORF">Selli2_26540</name>
</gene>
<keyword evidence="3" id="KW-1185">Reference proteome</keyword>
<comment type="caution">
    <text evidence="1">The sequence shown here is derived from an EMBL/GenBank/DDBJ whole genome shotgun (WGS) entry which is preliminary data.</text>
</comment>
<dbReference type="Pfam" id="PF07009">
    <property type="entry name" value="NusG_II"/>
    <property type="match status" value="1"/>
</dbReference>
<proteinExistence type="predicted"/>
<evidence type="ECO:0000313" key="2">
    <source>
        <dbReference type="EMBL" id="GLG91227.1"/>
    </source>
</evidence>
<reference evidence="1 3" key="5">
    <citation type="journal article" date="2023" name="Int. J. Syst. Evol. Microbiol.">
        <title>Sellimonas catena sp. nov., isolated from human faeces.</title>
        <authorList>
            <person name="Hisatomi A."/>
            <person name="Ohkuma M."/>
            <person name="Sakamoto M."/>
        </authorList>
    </citation>
    <scope>NUCLEOTIDE SEQUENCE [LARGE SCALE GENOMIC DNA]</scope>
    <source>
        <strain evidence="1 3">12EGH17</strain>
        <strain evidence="2">18CBH55</strain>
    </source>
</reference>
<dbReference type="AlphaFoldDB" id="A0A9W6CDK5"/>